<keyword evidence="1" id="KW-1133">Transmembrane helix</keyword>
<keyword evidence="1" id="KW-0472">Membrane</keyword>
<evidence type="ECO:0000313" key="4">
    <source>
        <dbReference type="Proteomes" id="UP001597100"/>
    </source>
</evidence>
<feature type="transmembrane region" description="Helical" evidence="1">
    <location>
        <begin position="81"/>
        <end position="102"/>
    </location>
</feature>
<feature type="transmembrane region" description="Helical" evidence="1">
    <location>
        <begin position="174"/>
        <end position="193"/>
    </location>
</feature>
<dbReference type="RefSeq" id="WP_380738382.1">
    <property type="nucleotide sequence ID" value="NZ_JBHTJP010000032.1"/>
</dbReference>
<proteinExistence type="predicted"/>
<dbReference type="Pfam" id="PF14237">
    <property type="entry name" value="GYF_2"/>
    <property type="match status" value="1"/>
</dbReference>
<name>A0ABW3IFD9_9FLAO</name>
<dbReference type="InterPro" id="IPR025640">
    <property type="entry name" value="GYF_2"/>
</dbReference>
<accession>A0ABW3IFD9</accession>
<feature type="domain" description="GYF" evidence="2">
    <location>
        <begin position="4"/>
        <end position="49"/>
    </location>
</feature>
<comment type="caution">
    <text evidence="3">The sequence shown here is derived from an EMBL/GenBank/DDBJ whole genome shotgun (WGS) entry which is preliminary data.</text>
</comment>
<keyword evidence="4" id="KW-1185">Reference proteome</keyword>
<gene>
    <name evidence="3" type="ORF">ACFQ1G_08170</name>
</gene>
<protein>
    <submittedName>
        <fullName evidence="3">DUF4339 domain-containing protein</fullName>
    </submittedName>
</protein>
<reference evidence="4" key="1">
    <citation type="journal article" date="2019" name="Int. J. Syst. Evol. Microbiol.">
        <title>The Global Catalogue of Microorganisms (GCM) 10K type strain sequencing project: providing services to taxonomists for standard genome sequencing and annotation.</title>
        <authorList>
            <consortium name="The Broad Institute Genomics Platform"/>
            <consortium name="The Broad Institute Genome Sequencing Center for Infectious Disease"/>
            <person name="Wu L."/>
            <person name="Ma J."/>
        </authorList>
    </citation>
    <scope>NUCLEOTIDE SEQUENCE [LARGE SCALE GENOMIC DNA]</scope>
    <source>
        <strain evidence="4">CCUG 60898</strain>
    </source>
</reference>
<dbReference type="Proteomes" id="UP001597100">
    <property type="component" value="Unassembled WGS sequence"/>
</dbReference>
<evidence type="ECO:0000313" key="3">
    <source>
        <dbReference type="EMBL" id="MFD0976762.1"/>
    </source>
</evidence>
<dbReference type="EMBL" id="JBHTJP010000032">
    <property type="protein sequence ID" value="MFD0976762.1"/>
    <property type="molecule type" value="Genomic_DNA"/>
</dbReference>
<keyword evidence="1" id="KW-0812">Transmembrane</keyword>
<evidence type="ECO:0000256" key="1">
    <source>
        <dbReference type="SAM" id="Phobius"/>
    </source>
</evidence>
<evidence type="ECO:0000259" key="2">
    <source>
        <dbReference type="Pfam" id="PF14237"/>
    </source>
</evidence>
<sequence>MSEYYVLLNQTQEGPYSKEDLRKLNLSRTTLIWNKELDDWTELKNVNDLKFLRNELPPEVNLNNKKSTSIKSKLANQIISIFRILIASFIIGTIFFIGFGFYNNLFSYKFFNKDINFSDTHEVLGYKPNQFQFNEVSSNGQYGRSSGFMEISDSGKEEVREIVVEELLEESFQFSLYTVIASFLILILIFYLIKGIRWVRKYSS</sequence>
<organism evidence="3 4">
    <name type="scientific">Salinimicrobium gaetbulicola</name>
    <dbReference type="NCBI Taxonomy" id="999702"/>
    <lineage>
        <taxon>Bacteria</taxon>
        <taxon>Pseudomonadati</taxon>
        <taxon>Bacteroidota</taxon>
        <taxon>Flavobacteriia</taxon>
        <taxon>Flavobacteriales</taxon>
        <taxon>Flavobacteriaceae</taxon>
        <taxon>Salinimicrobium</taxon>
    </lineage>
</organism>